<keyword evidence="3" id="KW-0560">Oxidoreductase</keyword>
<name>A0AAJ1BFT2_9GAMM</name>
<dbReference type="NCBIfam" id="TIGR01470">
    <property type="entry name" value="cysG_Nterm"/>
    <property type="match status" value="1"/>
</dbReference>
<dbReference type="RefSeq" id="WP_240590418.1">
    <property type="nucleotide sequence ID" value="NZ_JAKUDL010000002.1"/>
</dbReference>
<dbReference type="AlphaFoldDB" id="A0AAJ1BFT2"/>
<dbReference type="Gene3D" id="3.40.50.720">
    <property type="entry name" value="NAD(P)-binding Rossmann-like Domain"/>
    <property type="match status" value="1"/>
</dbReference>
<dbReference type="GO" id="GO:0019354">
    <property type="term" value="P:siroheme biosynthetic process"/>
    <property type="evidence" value="ECO:0007669"/>
    <property type="project" value="InterPro"/>
</dbReference>
<dbReference type="Pfam" id="PF10414">
    <property type="entry name" value="CysG_dimeriser"/>
    <property type="match status" value="1"/>
</dbReference>
<dbReference type="InterPro" id="IPR036291">
    <property type="entry name" value="NAD(P)-bd_dom_sf"/>
</dbReference>
<dbReference type="EMBL" id="JAKUDL010000002">
    <property type="protein sequence ID" value="MCH4293967.1"/>
    <property type="molecule type" value="Genomic_DNA"/>
</dbReference>
<dbReference type="GO" id="GO:0043115">
    <property type="term" value="F:precorrin-2 dehydrogenase activity"/>
    <property type="evidence" value="ECO:0007669"/>
    <property type="project" value="UniProtKB-EC"/>
</dbReference>
<organism evidence="9 10">
    <name type="scientific">Shewanella zhuhaiensis</name>
    <dbReference type="NCBI Taxonomy" id="2919576"/>
    <lineage>
        <taxon>Bacteria</taxon>
        <taxon>Pseudomonadati</taxon>
        <taxon>Pseudomonadota</taxon>
        <taxon>Gammaproteobacteria</taxon>
        <taxon>Alteromonadales</taxon>
        <taxon>Shewanellaceae</taxon>
        <taxon>Shewanella</taxon>
    </lineage>
</organism>
<keyword evidence="10" id="KW-1185">Reference proteome</keyword>
<comment type="pathway">
    <text evidence="1">Porphyrin-containing compound metabolism; siroheme biosynthesis; sirohydrochlorin from precorrin-2: step 1/1.</text>
</comment>
<dbReference type="InterPro" id="IPR019478">
    <property type="entry name" value="Sirohaem_synthase_dimer_dom"/>
</dbReference>
<comment type="caution">
    <text evidence="9">The sequence shown here is derived from an EMBL/GenBank/DDBJ whole genome shotgun (WGS) entry which is preliminary data.</text>
</comment>
<dbReference type="PANTHER" id="PTHR35330:SF1">
    <property type="entry name" value="SIROHEME BIOSYNTHESIS PROTEIN MET8"/>
    <property type="match status" value="1"/>
</dbReference>
<dbReference type="InterPro" id="IPR037115">
    <property type="entry name" value="Sirohaem_synt_dimer_dom_sf"/>
</dbReference>
<dbReference type="GO" id="GO:0004325">
    <property type="term" value="F:ferrochelatase activity"/>
    <property type="evidence" value="ECO:0007669"/>
    <property type="project" value="InterPro"/>
</dbReference>
<sequence length="303" mass="33574">MQYFPLFIDTHELPVLVVGGGDVAARKLELLCRTYARVRVIALEACDEVRALGAAGKIDLSERAVSDEDIRDVQLAYLATNDEALNVRLAAVARSRGILANVVDNPAHCRFITPSIVDRGRLVVAISTAGAAPVFARDIRARLEAWLPPSLAPLFDFIAERRVQVQNRLDSVPERRRFWERFFTLNGDRFDGNTQDHFDDAFENIGAQGELLLIDEDTSPRLLPIAAMAMLQRLDCIASNLTVPLELNELLRRDADRAAQPAIGELEHWLASGKRVLVYAGAADIKALRAHFPQARHLRAGAL</sequence>
<dbReference type="Pfam" id="PF13241">
    <property type="entry name" value="NAD_binding_7"/>
    <property type="match status" value="1"/>
</dbReference>
<keyword evidence="4" id="KW-0520">NAD</keyword>
<evidence type="ECO:0000256" key="5">
    <source>
        <dbReference type="ARBA" id="ARBA00023244"/>
    </source>
</evidence>
<evidence type="ECO:0000256" key="1">
    <source>
        <dbReference type="ARBA" id="ARBA00005010"/>
    </source>
</evidence>
<evidence type="ECO:0000256" key="3">
    <source>
        <dbReference type="ARBA" id="ARBA00023002"/>
    </source>
</evidence>
<gene>
    <name evidence="9" type="ORF">MJ923_06585</name>
</gene>
<comment type="catalytic activity">
    <reaction evidence="6">
        <text>precorrin-2 + NAD(+) = sirohydrochlorin + NADH + 2 H(+)</text>
        <dbReference type="Rhea" id="RHEA:15613"/>
        <dbReference type="ChEBI" id="CHEBI:15378"/>
        <dbReference type="ChEBI" id="CHEBI:57540"/>
        <dbReference type="ChEBI" id="CHEBI:57945"/>
        <dbReference type="ChEBI" id="CHEBI:58351"/>
        <dbReference type="ChEBI" id="CHEBI:58827"/>
        <dbReference type="EC" id="1.3.1.76"/>
    </reaction>
</comment>
<dbReference type="Proteomes" id="UP001297581">
    <property type="component" value="Unassembled WGS sequence"/>
</dbReference>
<keyword evidence="5" id="KW-0627">Porphyrin biosynthesis</keyword>
<evidence type="ECO:0000259" key="7">
    <source>
        <dbReference type="Pfam" id="PF10414"/>
    </source>
</evidence>
<evidence type="ECO:0000256" key="6">
    <source>
        <dbReference type="ARBA" id="ARBA00047561"/>
    </source>
</evidence>
<reference evidence="9 10" key="1">
    <citation type="submission" date="2022-02" db="EMBL/GenBank/DDBJ databases">
        <title>The genome sequence of Shewanella sp. 3B26.</title>
        <authorList>
            <person name="Du J."/>
        </authorList>
    </citation>
    <scope>NUCLEOTIDE SEQUENCE [LARGE SCALE GENOMIC DNA]</scope>
    <source>
        <strain evidence="9 10">3B26</strain>
    </source>
</reference>
<evidence type="ECO:0000259" key="8">
    <source>
        <dbReference type="Pfam" id="PF14824"/>
    </source>
</evidence>
<dbReference type="InterPro" id="IPR028281">
    <property type="entry name" value="Sirohaem_synthase_central"/>
</dbReference>
<dbReference type="Gene3D" id="1.10.8.210">
    <property type="entry name" value="Sirohaem synthase, dimerisation domain"/>
    <property type="match status" value="1"/>
</dbReference>
<evidence type="ECO:0000256" key="2">
    <source>
        <dbReference type="ARBA" id="ARBA00012400"/>
    </source>
</evidence>
<dbReference type="Pfam" id="PF14824">
    <property type="entry name" value="Sirohm_synth_M"/>
    <property type="match status" value="1"/>
</dbReference>
<dbReference type="Gene3D" id="3.30.160.110">
    <property type="entry name" value="Siroheme synthase, domain 2"/>
    <property type="match status" value="1"/>
</dbReference>
<dbReference type="InterPro" id="IPR028161">
    <property type="entry name" value="Met8-like"/>
</dbReference>
<protein>
    <recommendedName>
        <fullName evidence="2">precorrin-2 dehydrogenase</fullName>
        <ecNumber evidence="2">1.3.1.76</ecNumber>
    </recommendedName>
</protein>
<dbReference type="SUPFAM" id="SSF51735">
    <property type="entry name" value="NAD(P)-binding Rossmann-fold domains"/>
    <property type="match status" value="1"/>
</dbReference>
<evidence type="ECO:0000256" key="4">
    <source>
        <dbReference type="ARBA" id="ARBA00023027"/>
    </source>
</evidence>
<proteinExistence type="predicted"/>
<evidence type="ECO:0000313" key="9">
    <source>
        <dbReference type="EMBL" id="MCH4293967.1"/>
    </source>
</evidence>
<accession>A0AAJ1BFT2</accession>
<dbReference type="EC" id="1.3.1.76" evidence="2"/>
<evidence type="ECO:0000313" key="10">
    <source>
        <dbReference type="Proteomes" id="UP001297581"/>
    </source>
</evidence>
<dbReference type="PANTHER" id="PTHR35330">
    <property type="entry name" value="SIROHEME BIOSYNTHESIS PROTEIN MET8"/>
    <property type="match status" value="1"/>
</dbReference>
<feature type="domain" description="Siroheme synthase central" evidence="8">
    <location>
        <begin position="119"/>
        <end position="145"/>
    </location>
</feature>
<dbReference type="SUPFAM" id="SSF75615">
    <property type="entry name" value="Siroheme synthase middle domains-like"/>
    <property type="match status" value="1"/>
</dbReference>
<dbReference type="InterPro" id="IPR006367">
    <property type="entry name" value="Sirohaem_synthase_N"/>
</dbReference>
<feature type="domain" description="Sirohaem synthase dimerisation" evidence="7">
    <location>
        <begin position="150"/>
        <end position="183"/>
    </location>
</feature>